<evidence type="ECO:0000313" key="3">
    <source>
        <dbReference type="Proteomes" id="UP000275267"/>
    </source>
</evidence>
<evidence type="ECO:0000256" key="1">
    <source>
        <dbReference type="SAM" id="MobiDB-lite"/>
    </source>
</evidence>
<sequence>MFTNYKYLLIFSCKQICNYVSTSLFAAKVVEQEVHRYDIKIKQQGERCYTNRQYHLDTSSTPNFAWRNLVKRTTFSVSGRTRLVAGCAAKRRLHPSSSGVADASTRESPWRRSQALSAGRKQPNARSRSPGAASRPEKKAAPLLRALNASSRSRGAARVSSTACARAAGVGPGETVSSAGQKCQERNMPLASNETCAATKHAFASLKSIDGYLVVDVGGLEAVHDALVGVLRQEEAVVLVAAGGGPHGVVDVLHDYGVLADGAAVGEEQDGDLAVDGVGGEEPGALGGPERLVQELVRHAPQLQRQPRPRRERAHSPPSTLTAVAVPAVIGDRGWGRSAGPEAIERLSSQALARLFIACLCSAAGSATTAI</sequence>
<dbReference type="Proteomes" id="UP000275267">
    <property type="component" value="Unassembled WGS sequence"/>
</dbReference>
<reference evidence="3" key="1">
    <citation type="journal article" date="2019" name="Nat. Commun.">
        <title>The genome of broomcorn millet.</title>
        <authorList>
            <person name="Zou C."/>
            <person name="Miki D."/>
            <person name="Li D."/>
            <person name="Tang Q."/>
            <person name="Xiao L."/>
            <person name="Rajput S."/>
            <person name="Deng P."/>
            <person name="Jia W."/>
            <person name="Huang R."/>
            <person name="Zhang M."/>
            <person name="Sun Y."/>
            <person name="Hu J."/>
            <person name="Fu X."/>
            <person name="Schnable P.S."/>
            <person name="Li F."/>
            <person name="Zhang H."/>
            <person name="Feng B."/>
            <person name="Zhu X."/>
            <person name="Liu R."/>
            <person name="Schnable J.C."/>
            <person name="Zhu J.-K."/>
            <person name="Zhang H."/>
        </authorList>
    </citation>
    <scope>NUCLEOTIDE SEQUENCE [LARGE SCALE GENOMIC DNA]</scope>
</reference>
<protein>
    <submittedName>
        <fullName evidence="2">Uncharacterized protein</fullName>
    </submittedName>
</protein>
<accession>A0A3L6TRM8</accession>
<feature type="region of interest" description="Disordered" evidence="1">
    <location>
        <begin position="95"/>
        <end position="142"/>
    </location>
</feature>
<organism evidence="2 3">
    <name type="scientific">Panicum miliaceum</name>
    <name type="common">Proso millet</name>
    <name type="synonym">Broomcorn millet</name>
    <dbReference type="NCBI Taxonomy" id="4540"/>
    <lineage>
        <taxon>Eukaryota</taxon>
        <taxon>Viridiplantae</taxon>
        <taxon>Streptophyta</taxon>
        <taxon>Embryophyta</taxon>
        <taxon>Tracheophyta</taxon>
        <taxon>Spermatophyta</taxon>
        <taxon>Magnoliopsida</taxon>
        <taxon>Liliopsida</taxon>
        <taxon>Poales</taxon>
        <taxon>Poaceae</taxon>
        <taxon>PACMAD clade</taxon>
        <taxon>Panicoideae</taxon>
        <taxon>Panicodae</taxon>
        <taxon>Paniceae</taxon>
        <taxon>Panicinae</taxon>
        <taxon>Panicum</taxon>
        <taxon>Panicum sect. Panicum</taxon>
    </lineage>
</organism>
<dbReference type="AlphaFoldDB" id="A0A3L6TRM8"/>
<keyword evidence="3" id="KW-1185">Reference proteome</keyword>
<feature type="region of interest" description="Disordered" evidence="1">
    <location>
        <begin position="301"/>
        <end position="321"/>
    </location>
</feature>
<dbReference type="EMBL" id="PQIB02000001">
    <property type="protein sequence ID" value="RLN41808.1"/>
    <property type="molecule type" value="Genomic_DNA"/>
</dbReference>
<proteinExistence type="predicted"/>
<comment type="caution">
    <text evidence="2">The sequence shown here is derived from an EMBL/GenBank/DDBJ whole genome shotgun (WGS) entry which is preliminary data.</text>
</comment>
<name>A0A3L6TRM8_PANMI</name>
<gene>
    <name evidence="2" type="ORF">C2845_PM01G42930</name>
</gene>
<evidence type="ECO:0000313" key="2">
    <source>
        <dbReference type="EMBL" id="RLN41808.1"/>
    </source>
</evidence>